<dbReference type="InterPro" id="IPR050107">
    <property type="entry name" value="ABC_carbohydrate_import_ATPase"/>
</dbReference>
<dbReference type="SUPFAM" id="SSF52540">
    <property type="entry name" value="P-loop containing nucleoside triphosphate hydrolases"/>
    <property type="match status" value="2"/>
</dbReference>
<dbReference type="SMART" id="SM00382">
    <property type="entry name" value="AAA"/>
    <property type="match status" value="2"/>
</dbReference>
<dbReference type="InterPro" id="IPR003439">
    <property type="entry name" value="ABC_transporter-like_ATP-bd"/>
</dbReference>
<evidence type="ECO:0000256" key="4">
    <source>
        <dbReference type="ARBA" id="ARBA00022840"/>
    </source>
</evidence>
<evidence type="ECO:0000313" key="6">
    <source>
        <dbReference type="EMBL" id="GAA2731366.1"/>
    </source>
</evidence>
<dbReference type="PANTHER" id="PTHR43790:SF9">
    <property type="entry name" value="GALACTOFURANOSE TRANSPORTER ATP-BINDING PROTEIN YTFR"/>
    <property type="match status" value="1"/>
</dbReference>
<feature type="domain" description="ABC transporter" evidence="5">
    <location>
        <begin position="5"/>
        <end position="245"/>
    </location>
</feature>
<dbReference type="PANTHER" id="PTHR43790">
    <property type="entry name" value="CARBOHYDRATE TRANSPORT ATP-BINDING PROTEIN MG119-RELATED"/>
    <property type="match status" value="1"/>
</dbReference>
<protein>
    <submittedName>
        <fullName evidence="6">Sugar ABC transporter ATP-binding protein</fullName>
    </submittedName>
</protein>
<comment type="caution">
    <text evidence="6">The sequence shown here is derived from an EMBL/GenBank/DDBJ whole genome shotgun (WGS) entry which is preliminary data.</text>
</comment>
<keyword evidence="2" id="KW-0677">Repeat</keyword>
<evidence type="ECO:0000256" key="3">
    <source>
        <dbReference type="ARBA" id="ARBA00022741"/>
    </source>
</evidence>
<feature type="domain" description="ABC transporter" evidence="5">
    <location>
        <begin position="257"/>
        <end position="502"/>
    </location>
</feature>
<dbReference type="CDD" id="cd03216">
    <property type="entry name" value="ABC_Carb_Monos_I"/>
    <property type="match status" value="1"/>
</dbReference>
<dbReference type="EMBL" id="BAAARN010000001">
    <property type="protein sequence ID" value="GAA2731366.1"/>
    <property type="molecule type" value="Genomic_DNA"/>
</dbReference>
<evidence type="ECO:0000256" key="2">
    <source>
        <dbReference type="ARBA" id="ARBA00022737"/>
    </source>
</evidence>
<keyword evidence="3" id="KW-0547">Nucleotide-binding</keyword>
<keyword evidence="4 6" id="KW-0067">ATP-binding</keyword>
<name>A0ABN3UIL7_9MICO</name>
<dbReference type="PROSITE" id="PS00211">
    <property type="entry name" value="ABC_TRANSPORTER_1"/>
    <property type="match status" value="1"/>
</dbReference>
<dbReference type="InterPro" id="IPR027417">
    <property type="entry name" value="P-loop_NTPase"/>
</dbReference>
<dbReference type="InterPro" id="IPR003593">
    <property type="entry name" value="AAA+_ATPase"/>
</dbReference>
<dbReference type="GO" id="GO:0005524">
    <property type="term" value="F:ATP binding"/>
    <property type="evidence" value="ECO:0007669"/>
    <property type="project" value="UniProtKB-KW"/>
</dbReference>
<keyword evidence="1" id="KW-0813">Transport</keyword>
<evidence type="ECO:0000313" key="7">
    <source>
        <dbReference type="Proteomes" id="UP001501326"/>
    </source>
</evidence>
<proteinExistence type="predicted"/>
<dbReference type="RefSeq" id="WP_344189915.1">
    <property type="nucleotide sequence ID" value="NZ_BAAARN010000001.1"/>
</dbReference>
<evidence type="ECO:0000256" key="1">
    <source>
        <dbReference type="ARBA" id="ARBA00022448"/>
    </source>
</evidence>
<dbReference type="PROSITE" id="PS50893">
    <property type="entry name" value="ABC_TRANSPORTER_2"/>
    <property type="match status" value="2"/>
</dbReference>
<sequence>MPDVLEIEGLAKTFGGVKALQGVDLTVRAGEIHGLLGQNGSGKSTLIKVLAGFHQPDPGGRLRVNGQEVSLPLAPGEYKSLGMRFVHQDLGLIPSLTVLENLFLDELATEASVAIPWKQWRGRARTLMQRYGVELNPSKLVSDLRPVERALLAIVRAVATAPSNGLLVLDEPTVFLPQDDTQMLFDVTRNVAGTGTGVLFVSHDLEEVKQLTDRFTVFRDGRVVGSGATADHTREQIVRLIVGHDLEAVSHRSAAQLAASPPAATVTGARGGLVAEASLVVHRGEVLGVTGLSGSGFEDLPYLMFGASSAEAGRIEIGSATTELRRQNPTKAFKQGLALVPADRPRDGAILSLSVLDNVSMQTLPTYQRGPFLRRRKMQEETRKVLSTFDVRPSDPTLPCSSLSGGNQQKVLMAKWLQTRPTVLMVHEPTQGVDVGAREEIFSVLRSATAEGMGVLCASSDHEQLALICDRVLIFRQGLIVAELTGDQISKERLSELSYAVQDPSKDLAS</sequence>
<dbReference type="CDD" id="cd03215">
    <property type="entry name" value="ABC_Carb_Monos_II"/>
    <property type="match status" value="1"/>
</dbReference>
<dbReference type="Gene3D" id="3.40.50.300">
    <property type="entry name" value="P-loop containing nucleotide triphosphate hydrolases"/>
    <property type="match status" value="2"/>
</dbReference>
<dbReference type="Pfam" id="PF00005">
    <property type="entry name" value="ABC_tran"/>
    <property type="match status" value="2"/>
</dbReference>
<gene>
    <name evidence="6" type="ORF">GCM10009867_04840</name>
</gene>
<reference evidence="6 7" key="1">
    <citation type="journal article" date="2019" name="Int. J. Syst. Evol. Microbiol.">
        <title>The Global Catalogue of Microorganisms (GCM) 10K type strain sequencing project: providing services to taxonomists for standard genome sequencing and annotation.</title>
        <authorList>
            <consortium name="The Broad Institute Genomics Platform"/>
            <consortium name="The Broad Institute Genome Sequencing Center for Infectious Disease"/>
            <person name="Wu L."/>
            <person name="Ma J."/>
        </authorList>
    </citation>
    <scope>NUCLEOTIDE SEQUENCE [LARGE SCALE GENOMIC DNA]</scope>
    <source>
        <strain evidence="6 7">JCM 16378</strain>
    </source>
</reference>
<evidence type="ECO:0000259" key="5">
    <source>
        <dbReference type="PROSITE" id="PS50893"/>
    </source>
</evidence>
<accession>A0ABN3UIL7</accession>
<dbReference type="Proteomes" id="UP001501326">
    <property type="component" value="Unassembled WGS sequence"/>
</dbReference>
<organism evidence="6 7">
    <name type="scientific">Pedococcus aerophilus</name>
    <dbReference type="NCBI Taxonomy" id="436356"/>
    <lineage>
        <taxon>Bacteria</taxon>
        <taxon>Bacillati</taxon>
        <taxon>Actinomycetota</taxon>
        <taxon>Actinomycetes</taxon>
        <taxon>Micrococcales</taxon>
        <taxon>Intrasporangiaceae</taxon>
        <taxon>Pedococcus</taxon>
    </lineage>
</organism>
<dbReference type="InterPro" id="IPR017871">
    <property type="entry name" value="ABC_transporter-like_CS"/>
</dbReference>
<keyword evidence="7" id="KW-1185">Reference proteome</keyword>